<gene>
    <name evidence="2" type="ORF">BDW02DRAFT_565432</name>
</gene>
<feature type="compositionally biased region" description="Basic residues" evidence="1">
    <location>
        <begin position="185"/>
        <end position="196"/>
    </location>
</feature>
<dbReference type="AlphaFoldDB" id="A0A6A5KP59"/>
<feature type="compositionally biased region" description="Acidic residues" evidence="1">
    <location>
        <begin position="203"/>
        <end position="213"/>
    </location>
</feature>
<feature type="region of interest" description="Disordered" evidence="1">
    <location>
        <begin position="398"/>
        <end position="555"/>
    </location>
</feature>
<dbReference type="Proteomes" id="UP000800040">
    <property type="component" value="Unassembled WGS sequence"/>
</dbReference>
<evidence type="ECO:0000313" key="2">
    <source>
        <dbReference type="EMBL" id="KAF1837930.1"/>
    </source>
</evidence>
<feature type="compositionally biased region" description="Polar residues" evidence="1">
    <location>
        <begin position="502"/>
        <end position="524"/>
    </location>
</feature>
<feature type="region of interest" description="Disordered" evidence="1">
    <location>
        <begin position="1"/>
        <end position="23"/>
    </location>
</feature>
<feature type="compositionally biased region" description="Basic residues" evidence="1">
    <location>
        <begin position="134"/>
        <end position="144"/>
    </location>
</feature>
<organism evidence="2 3">
    <name type="scientific">Decorospora gaudefroyi</name>
    <dbReference type="NCBI Taxonomy" id="184978"/>
    <lineage>
        <taxon>Eukaryota</taxon>
        <taxon>Fungi</taxon>
        <taxon>Dikarya</taxon>
        <taxon>Ascomycota</taxon>
        <taxon>Pezizomycotina</taxon>
        <taxon>Dothideomycetes</taxon>
        <taxon>Pleosporomycetidae</taxon>
        <taxon>Pleosporales</taxon>
        <taxon>Pleosporineae</taxon>
        <taxon>Pleosporaceae</taxon>
        <taxon>Decorospora</taxon>
    </lineage>
</organism>
<accession>A0A6A5KP59</accession>
<feature type="region of interest" description="Disordered" evidence="1">
    <location>
        <begin position="277"/>
        <end position="374"/>
    </location>
</feature>
<feature type="compositionally biased region" description="Basic residues" evidence="1">
    <location>
        <begin position="410"/>
        <end position="419"/>
    </location>
</feature>
<feature type="compositionally biased region" description="Polar residues" evidence="1">
    <location>
        <begin position="356"/>
        <end position="369"/>
    </location>
</feature>
<protein>
    <submittedName>
        <fullName evidence="2">Uncharacterized protein</fullName>
    </submittedName>
</protein>
<name>A0A6A5KP59_9PLEO</name>
<feature type="region of interest" description="Disordered" evidence="1">
    <location>
        <begin position="73"/>
        <end position="253"/>
    </location>
</feature>
<sequence>MAPNGHKASPQKGAHPTRDGQTLSWIAEHGESEWKAWQAASPTHQLSYEDWKGSREHTNGLSLYYATARILEESDSSDQETPPSKVKPQPLKVRGQSVGRPKKQVPMNGIGAPPPTESATLSAVPNAENPSPSSKKKRKVRKKPISKEVVASEASDSGEAIQELETSTPAAETATPTAPIITVNGRRKSSGRRTKKKLSEETVSPEDELDDPMEMTLDQVSSPAMASPLPVRSAQKPPAAAQNSDAPPRKSHILKLSTRKAAKEGIVPEETVPEAAVVTNIDTEADPNTGMTKPNVIAKTSTANSADQDRGPVAAPTDPPSVATGSTRRGLRTRKPAQQRPYFHDSQLFDDVEPTNGETQGSTNPSPVTRSRRVSVASLSKNIDDALLASLDEESIALLREEPSPEPTKPKHFKGKGRAWKKEGSDEDEEFSLAAKKKAAKIKTKGQVPKKRGRPRKSGRSDELVQDDEDEDTVRRKRAPPARKSALSEEVVLDSDEGGVAESTTPKDSPNKSYTPKGSPNPSYTPKGMPKTHNKVVEDSEPGSEDEREAFNPSK</sequence>
<feature type="compositionally biased region" description="Acidic residues" evidence="1">
    <location>
        <begin position="539"/>
        <end position="548"/>
    </location>
</feature>
<evidence type="ECO:0000256" key="1">
    <source>
        <dbReference type="SAM" id="MobiDB-lite"/>
    </source>
</evidence>
<keyword evidence="3" id="KW-1185">Reference proteome</keyword>
<proteinExistence type="predicted"/>
<dbReference type="OrthoDB" id="3795696at2759"/>
<feature type="compositionally biased region" description="Low complexity" evidence="1">
    <location>
        <begin position="165"/>
        <end position="182"/>
    </location>
</feature>
<feature type="compositionally biased region" description="Basic residues" evidence="1">
    <location>
        <begin position="435"/>
        <end position="458"/>
    </location>
</feature>
<dbReference type="EMBL" id="ML975256">
    <property type="protein sequence ID" value="KAF1837930.1"/>
    <property type="molecule type" value="Genomic_DNA"/>
</dbReference>
<reference evidence="2" key="1">
    <citation type="submission" date="2020-01" db="EMBL/GenBank/DDBJ databases">
        <authorList>
            <consortium name="DOE Joint Genome Institute"/>
            <person name="Haridas S."/>
            <person name="Albert R."/>
            <person name="Binder M."/>
            <person name="Bloem J."/>
            <person name="Labutti K."/>
            <person name="Salamov A."/>
            <person name="Andreopoulos B."/>
            <person name="Baker S.E."/>
            <person name="Barry K."/>
            <person name="Bills G."/>
            <person name="Bluhm B.H."/>
            <person name="Cannon C."/>
            <person name="Castanera R."/>
            <person name="Culley D.E."/>
            <person name="Daum C."/>
            <person name="Ezra D."/>
            <person name="Gonzalez J.B."/>
            <person name="Henrissat B."/>
            <person name="Kuo A."/>
            <person name="Liang C."/>
            <person name="Lipzen A."/>
            <person name="Lutzoni F."/>
            <person name="Magnuson J."/>
            <person name="Mondo S."/>
            <person name="Nolan M."/>
            <person name="Ohm R."/>
            <person name="Pangilinan J."/>
            <person name="Park H.-J."/>
            <person name="Ramirez L."/>
            <person name="Alfaro M."/>
            <person name="Sun H."/>
            <person name="Tritt A."/>
            <person name="Yoshinaga Y."/>
            <person name="Zwiers L.-H."/>
            <person name="Turgeon B.G."/>
            <person name="Goodwin S.B."/>
            <person name="Spatafora J.W."/>
            <person name="Crous P.W."/>
            <person name="Grigoriev I.V."/>
        </authorList>
    </citation>
    <scope>NUCLEOTIDE SEQUENCE</scope>
    <source>
        <strain evidence="2">P77</strain>
    </source>
</reference>
<evidence type="ECO:0000313" key="3">
    <source>
        <dbReference type="Proteomes" id="UP000800040"/>
    </source>
</evidence>